<accession>A0AAD4XXV3</accession>
<proteinExistence type="predicted"/>
<protein>
    <submittedName>
        <fullName evidence="2">Uncharacterized protein</fullName>
    </submittedName>
</protein>
<dbReference type="EMBL" id="JAJJMB010000948">
    <property type="protein sequence ID" value="KAI3960305.1"/>
    <property type="molecule type" value="Genomic_DNA"/>
</dbReference>
<keyword evidence="1" id="KW-1133">Transmembrane helix</keyword>
<keyword evidence="3" id="KW-1185">Reference proteome</keyword>
<dbReference type="AlphaFoldDB" id="A0AAD4XXV3"/>
<sequence>MMKFAKHVYGECKETVLGGPTAFGYAAGLYIGYLYKRTSKLVHKTFEAVPEFEKEKHAETLGRYFETET</sequence>
<name>A0AAD4XXV3_9MAGN</name>
<comment type="caution">
    <text evidence="2">The sequence shown here is derived from an EMBL/GenBank/DDBJ whole genome shotgun (WGS) entry which is preliminary data.</text>
</comment>
<keyword evidence="1" id="KW-0812">Transmembrane</keyword>
<gene>
    <name evidence="2" type="ORF">MKW98_017029</name>
</gene>
<feature type="transmembrane region" description="Helical" evidence="1">
    <location>
        <begin position="16"/>
        <end position="35"/>
    </location>
</feature>
<organism evidence="2 3">
    <name type="scientific">Papaver atlanticum</name>
    <dbReference type="NCBI Taxonomy" id="357466"/>
    <lineage>
        <taxon>Eukaryota</taxon>
        <taxon>Viridiplantae</taxon>
        <taxon>Streptophyta</taxon>
        <taxon>Embryophyta</taxon>
        <taxon>Tracheophyta</taxon>
        <taxon>Spermatophyta</taxon>
        <taxon>Magnoliopsida</taxon>
        <taxon>Ranunculales</taxon>
        <taxon>Papaveraceae</taxon>
        <taxon>Papaveroideae</taxon>
        <taxon>Papaver</taxon>
    </lineage>
</organism>
<evidence type="ECO:0000313" key="2">
    <source>
        <dbReference type="EMBL" id="KAI3960305.1"/>
    </source>
</evidence>
<keyword evidence="1" id="KW-0472">Membrane</keyword>
<reference evidence="2" key="1">
    <citation type="submission" date="2022-04" db="EMBL/GenBank/DDBJ databases">
        <title>A functionally conserved STORR gene fusion in Papaver species that diverged 16.8 million years ago.</title>
        <authorList>
            <person name="Catania T."/>
        </authorList>
    </citation>
    <scope>NUCLEOTIDE SEQUENCE</scope>
    <source>
        <strain evidence="2">S-188037</strain>
    </source>
</reference>
<dbReference type="Proteomes" id="UP001202328">
    <property type="component" value="Unassembled WGS sequence"/>
</dbReference>
<evidence type="ECO:0000313" key="3">
    <source>
        <dbReference type="Proteomes" id="UP001202328"/>
    </source>
</evidence>
<evidence type="ECO:0000256" key="1">
    <source>
        <dbReference type="SAM" id="Phobius"/>
    </source>
</evidence>